<dbReference type="HOGENOM" id="CLU_1825419_0_0_1"/>
<protein>
    <submittedName>
        <fullName evidence="1">Uncharacterized protein</fullName>
    </submittedName>
</protein>
<organism evidence="1 2">
    <name type="scientific">Galerina marginata (strain CBS 339.88)</name>
    <dbReference type="NCBI Taxonomy" id="685588"/>
    <lineage>
        <taxon>Eukaryota</taxon>
        <taxon>Fungi</taxon>
        <taxon>Dikarya</taxon>
        <taxon>Basidiomycota</taxon>
        <taxon>Agaricomycotina</taxon>
        <taxon>Agaricomycetes</taxon>
        <taxon>Agaricomycetidae</taxon>
        <taxon>Agaricales</taxon>
        <taxon>Agaricineae</taxon>
        <taxon>Strophariaceae</taxon>
        <taxon>Galerina</taxon>
    </lineage>
</organism>
<dbReference type="OrthoDB" id="3058642at2759"/>
<proteinExistence type="predicted"/>
<dbReference type="AlphaFoldDB" id="A0A067SRD9"/>
<accession>A0A067SRD9</accession>
<name>A0A067SRD9_GALM3</name>
<evidence type="ECO:0000313" key="1">
    <source>
        <dbReference type="EMBL" id="KDR72602.1"/>
    </source>
</evidence>
<keyword evidence="2" id="KW-1185">Reference proteome</keyword>
<dbReference type="CDD" id="cd21075">
    <property type="entry name" value="DBD_XPA-like"/>
    <property type="match status" value="1"/>
</dbReference>
<gene>
    <name evidence="1" type="ORF">GALMADRAFT_756166</name>
</gene>
<dbReference type="Proteomes" id="UP000027222">
    <property type="component" value="Unassembled WGS sequence"/>
</dbReference>
<evidence type="ECO:0000313" key="2">
    <source>
        <dbReference type="Proteomes" id="UP000027222"/>
    </source>
</evidence>
<reference evidence="2" key="1">
    <citation type="journal article" date="2014" name="Proc. Natl. Acad. Sci. U.S.A.">
        <title>Extensive sampling of basidiomycete genomes demonstrates inadequacy of the white-rot/brown-rot paradigm for wood decay fungi.</title>
        <authorList>
            <person name="Riley R."/>
            <person name="Salamov A.A."/>
            <person name="Brown D.W."/>
            <person name="Nagy L.G."/>
            <person name="Floudas D."/>
            <person name="Held B.W."/>
            <person name="Levasseur A."/>
            <person name="Lombard V."/>
            <person name="Morin E."/>
            <person name="Otillar R."/>
            <person name="Lindquist E.A."/>
            <person name="Sun H."/>
            <person name="LaButti K.M."/>
            <person name="Schmutz J."/>
            <person name="Jabbour D."/>
            <person name="Luo H."/>
            <person name="Baker S.E."/>
            <person name="Pisabarro A.G."/>
            <person name="Walton J.D."/>
            <person name="Blanchette R.A."/>
            <person name="Henrissat B."/>
            <person name="Martin F."/>
            <person name="Cullen D."/>
            <person name="Hibbett D.S."/>
            <person name="Grigoriev I.V."/>
        </authorList>
    </citation>
    <scope>NUCLEOTIDE SEQUENCE [LARGE SCALE GENOMIC DNA]</scope>
    <source>
        <strain evidence="2">CBS 339.88</strain>
    </source>
</reference>
<sequence length="141" mass="16175">MEFRRRHRSDARFREVKILTAVWDIDNPEPPGGFDPVKRVQFTTSLWAEASWPRSSHAPAKRIRKGQIAKTFLLSGDDIIDLCYVECPTFNSHTAKEYLCIELERRAWEKYGGPPGLQAAKKRKMKGLLAVSPRSTSCNKR</sequence>
<dbReference type="EMBL" id="KL142388">
    <property type="protein sequence ID" value="KDR72602.1"/>
    <property type="molecule type" value="Genomic_DNA"/>
</dbReference>